<evidence type="ECO:0000313" key="2">
    <source>
        <dbReference type="Proteomes" id="UP000290261"/>
    </source>
</evidence>
<dbReference type="InterPro" id="IPR036249">
    <property type="entry name" value="Thioredoxin-like_sf"/>
</dbReference>
<keyword evidence="2" id="KW-1185">Reference proteome</keyword>
<sequence>MVRLLLGLTLLSFLACGKKSSDCAAVFFGGEIVNPTSDYVVLYRNDVYVDSVKLDNNNRFSFDLEGIEEGLYHFDHTPELQYVYLQGGDSLLVRLNTLEFDESLVFSGKGSEINNFLIEMFLTYENEEPLIYDLYELDPDSFDQKIDSLKTLKIAHLKELETDNGQFTGKELAMAKAAIDYNSYLYKEKYPFYHKKRTGEETVHELGSSFYEYRKNLNLNNKDLTYFRPYFDFMKWHFGNLSYMTCMEDCHTGKAPISDRLHFNNHKLHLVDSLVQEQELRDILFRNIAVDYLLKEHNPSEECRVFIDKFRSLSSNDDHKKEIDALYSGIKSLQPNNSLPDIVVRDVDDNEVYLKDVVSKKKNTVFYFWTADQKGHFKNITQRIALLEKKHPEYNFVGINLKTSHTQWVNMLEEFHLDKTNQYHGEDFKEIQMAMIVDGLNKCVITKDTLIVNAFGNLYASF</sequence>
<dbReference type="SUPFAM" id="SSF52833">
    <property type="entry name" value="Thioredoxin-like"/>
    <property type="match status" value="1"/>
</dbReference>
<proteinExistence type="predicted"/>
<organism evidence="1 2">
    <name type="scientific">Flagellimonas olearia</name>
    <dbReference type="NCBI Taxonomy" id="552546"/>
    <lineage>
        <taxon>Bacteria</taxon>
        <taxon>Pseudomonadati</taxon>
        <taxon>Bacteroidota</taxon>
        <taxon>Flavobacteriia</taxon>
        <taxon>Flavobacteriales</taxon>
        <taxon>Flavobacteriaceae</taxon>
        <taxon>Flagellimonas</taxon>
    </lineage>
</organism>
<dbReference type="EMBL" id="JJMP01000001">
    <property type="protein sequence ID" value="RYC52860.1"/>
    <property type="molecule type" value="Genomic_DNA"/>
</dbReference>
<reference evidence="1 2" key="1">
    <citation type="submission" date="2014-04" db="EMBL/GenBank/DDBJ databases">
        <title>Whole genome of Muricauda olearia.</title>
        <authorList>
            <person name="Zhang X.-H."/>
            <person name="Tang K."/>
        </authorList>
    </citation>
    <scope>NUCLEOTIDE SEQUENCE [LARGE SCALE GENOMIC DNA]</scope>
    <source>
        <strain evidence="1 2">Th120</strain>
    </source>
</reference>
<dbReference type="RefSeq" id="WP_242502039.1">
    <property type="nucleotide sequence ID" value="NZ_ML142907.1"/>
</dbReference>
<dbReference type="Proteomes" id="UP000290261">
    <property type="component" value="Unassembled WGS sequence"/>
</dbReference>
<evidence type="ECO:0000313" key="1">
    <source>
        <dbReference type="EMBL" id="RYC52860.1"/>
    </source>
</evidence>
<name>A0A444VQE8_9FLAO</name>
<gene>
    <name evidence="1" type="ORF">DN53_01170</name>
</gene>
<dbReference type="Gene3D" id="3.40.30.10">
    <property type="entry name" value="Glutaredoxin"/>
    <property type="match status" value="1"/>
</dbReference>
<dbReference type="AlphaFoldDB" id="A0A444VQE8"/>
<protein>
    <submittedName>
        <fullName evidence="1">Transaldolase</fullName>
    </submittedName>
</protein>
<comment type="caution">
    <text evidence="1">The sequence shown here is derived from an EMBL/GenBank/DDBJ whole genome shotgun (WGS) entry which is preliminary data.</text>
</comment>
<dbReference type="PROSITE" id="PS51257">
    <property type="entry name" value="PROKAR_LIPOPROTEIN"/>
    <property type="match status" value="1"/>
</dbReference>
<accession>A0A444VQE8</accession>